<dbReference type="SUPFAM" id="SSF52980">
    <property type="entry name" value="Restriction endonuclease-like"/>
    <property type="match status" value="1"/>
</dbReference>
<evidence type="ECO:0000313" key="3">
    <source>
        <dbReference type="EMBL" id="EFI34348.1"/>
    </source>
</evidence>
<dbReference type="SUPFAM" id="SSF52540">
    <property type="entry name" value="P-loop containing nucleoside triphosphate hydrolases"/>
    <property type="match status" value="1"/>
</dbReference>
<dbReference type="InterPro" id="IPR011335">
    <property type="entry name" value="Restrct_endonuc-II-like"/>
</dbReference>
<evidence type="ECO:0000259" key="2">
    <source>
        <dbReference type="Pfam" id="PF13635"/>
    </source>
</evidence>
<dbReference type="Pfam" id="PF13635">
    <property type="entry name" value="DUF4143"/>
    <property type="match status" value="1"/>
</dbReference>
<feature type="domain" description="AAA" evidence="1">
    <location>
        <begin position="18"/>
        <end position="133"/>
    </location>
</feature>
<dbReference type="InterPro" id="IPR027417">
    <property type="entry name" value="P-loop_NTPase"/>
</dbReference>
<keyword evidence="4" id="KW-1185">Reference proteome</keyword>
<proteinExistence type="predicted"/>
<accession>D6SNM2</accession>
<dbReference type="Pfam" id="PF13173">
    <property type="entry name" value="AAA_14"/>
    <property type="match status" value="1"/>
</dbReference>
<evidence type="ECO:0000313" key="4">
    <source>
        <dbReference type="Proteomes" id="UP000005496"/>
    </source>
</evidence>
<dbReference type="AlphaFoldDB" id="D6SNM2"/>
<sequence length="390" mass="44148">MIRRDAEATILRLLQGFPAVTITGPRQSGKTTLARAIFSQKPYFSLEDPDMRQLALDDPRGFLSRTAQGAVLDEIQRAPDILSYLQTHMDEHGRMGMFILTGSQHFGLMSDVTQSLAGRTAFVQLLPFSLEEVKRSSASSLELDDLLFAGGYPPLYDRNLTPDIWMPAYITAYLERDVRQILEVQNLEAFQRFLRLCAGRSGQILNLSALATDCGITHNTARSWITVLETSFILFRLYPHHANFRKRLVKSPKIYFYDTGLMCRLLGIQNAQQLAFHPLRGAIFETFVVSELKKACFNFLLNVELYFWRDSNGREIDVIADFGGSLMPIEIKSGQTVNRDFFTNLEHWLKLAGKTAFSPVLIHGGKAEMIRKEIKVTGWQNAARILTTDS</sequence>
<comment type="caution">
    <text evidence="3">The sequence shown here is derived from an EMBL/GenBank/DDBJ whole genome shotgun (WGS) entry which is preliminary data.</text>
</comment>
<dbReference type="eggNOG" id="COG1373">
    <property type="taxonomic scope" value="Bacteria"/>
</dbReference>
<dbReference type="PANTHER" id="PTHR43566">
    <property type="entry name" value="CONSERVED PROTEIN"/>
    <property type="match status" value="1"/>
</dbReference>
<dbReference type="PANTHER" id="PTHR43566:SF2">
    <property type="entry name" value="DUF4143 DOMAIN-CONTAINING PROTEIN"/>
    <property type="match status" value="1"/>
</dbReference>
<name>D6SNM2_9BACT</name>
<dbReference type="EMBL" id="ACJN02000002">
    <property type="protein sequence ID" value="EFI34348.1"/>
    <property type="molecule type" value="Genomic_DNA"/>
</dbReference>
<gene>
    <name evidence="3" type="ORF">Dthio_PD1699</name>
</gene>
<dbReference type="InterPro" id="IPR025420">
    <property type="entry name" value="DUF4143"/>
</dbReference>
<dbReference type="Proteomes" id="UP000005496">
    <property type="component" value="Unassembled WGS sequence"/>
</dbReference>
<dbReference type="OrthoDB" id="9783412at2"/>
<dbReference type="InterPro" id="IPR041682">
    <property type="entry name" value="AAA_14"/>
</dbReference>
<feature type="domain" description="DUF4143" evidence="2">
    <location>
        <begin position="175"/>
        <end position="334"/>
    </location>
</feature>
<protein>
    <submittedName>
        <fullName evidence="3">AAA family ATPase</fullName>
    </submittedName>
</protein>
<reference evidence="3" key="1">
    <citation type="submission" date="2010-05" db="EMBL/GenBank/DDBJ databases">
        <title>The draft genome of Desulfonatronospira thiodismutans ASO3-1.</title>
        <authorList>
            <consortium name="US DOE Joint Genome Institute (JGI-PGF)"/>
            <person name="Lucas S."/>
            <person name="Copeland A."/>
            <person name="Lapidus A."/>
            <person name="Cheng J.-F."/>
            <person name="Bruce D."/>
            <person name="Goodwin L."/>
            <person name="Pitluck S."/>
            <person name="Chertkov O."/>
            <person name="Brettin T."/>
            <person name="Detter J.C."/>
            <person name="Han C."/>
            <person name="Land M.L."/>
            <person name="Hauser L."/>
            <person name="Kyrpides N."/>
            <person name="Mikhailova N."/>
            <person name="Muyzer G."/>
            <person name="Woyke T."/>
        </authorList>
    </citation>
    <scope>NUCLEOTIDE SEQUENCE [LARGE SCALE GENOMIC DNA]</scope>
    <source>
        <strain evidence="3">ASO3-1</strain>
    </source>
</reference>
<dbReference type="RefSeq" id="WP_008869676.1">
    <property type="nucleotide sequence ID" value="NZ_ACJN02000002.1"/>
</dbReference>
<organism evidence="3 4">
    <name type="scientific">Desulfonatronospira thiodismutans ASO3-1</name>
    <dbReference type="NCBI Taxonomy" id="555779"/>
    <lineage>
        <taxon>Bacteria</taxon>
        <taxon>Pseudomonadati</taxon>
        <taxon>Thermodesulfobacteriota</taxon>
        <taxon>Desulfovibrionia</taxon>
        <taxon>Desulfovibrionales</taxon>
        <taxon>Desulfonatronovibrionaceae</taxon>
        <taxon>Desulfonatronospira</taxon>
    </lineage>
</organism>
<evidence type="ECO:0000259" key="1">
    <source>
        <dbReference type="Pfam" id="PF13173"/>
    </source>
</evidence>